<dbReference type="GO" id="GO:0003700">
    <property type="term" value="F:DNA-binding transcription factor activity"/>
    <property type="evidence" value="ECO:0007669"/>
    <property type="project" value="InterPro"/>
</dbReference>
<dbReference type="GO" id="GO:0003677">
    <property type="term" value="F:DNA binding"/>
    <property type="evidence" value="ECO:0007669"/>
    <property type="project" value="UniProtKB-KW"/>
</dbReference>
<dbReference type="EMBL" id="PPTS01000003">
    <property type="protein sequence ID" value="RDB65736.1"/>
    <property type="molecule type" value="Genomic_DNA"/>
</dbReference>
<dbReference type="Proteomes" id="UP000254000">
    <property type="component" value="Unassembled WGS sequence"/>
</dbReference>
<dbReference type="PROSITE" id="PS50949">
    <property type="entry name" value="HTH_GNTR"/>
    <property type="match status" value="2"/>
</dbReference>
<dbReference type="Pfam" id="PF00392">
    <property type="entry name" value="GntR"/>
    <property type="match status" value="2"/>
</dbReference>
<dbReference type="SMART" id="SM00345">
    <property type="entry name" value="HTH_GNTR"/>
    <property type="match status" value="2"/>
</dbReference>
<protein>
    <submittedName>
        <fullName evidence="6">GntR family transcriptional regulator</fullName>
    </submittedName>
</protein>
<dbReference type="Gene3D" id="1.10.10.10">
    <property type="entry name" value="Winged helix-like DNA-binding domain superfamily/Winged helix DNA-binding domain"/>
    <property type="match status" value="2"/>
</dbReference>
<sequence length="510" mass="55097">MERKTTLFEYVYGDLVREITGGALRPGDTLPSMGELGKRYRVGARTVRDVLKALKDDGYIATEERRRATVAFRSSDDDVERAARSLLARRDELLACYRTLELVMPPLYAFAARHCRADELAALGRALERADVENRSGDWRLSRSSLVLHELLDKAGNPLFSECYAGLERASAVPALPGFADPYVRATEESDNLLGWMFASLSGDDPAEVQRRFGLLYRGTAEYVERYLDELDAAYPGTEGGGRGFSWNARTGRSYVHAQMARDLVERIAVGEFPDGSLLPSIASLAQSYGASASTVQKALGVLNAMGVASTSNGRGTQVRTSDARFDPRALADGSFRRDLQVFADALQMFCIVLPAALGTVADRIDGVAGDAERALGREAGPWAVPKALMEGFLGNVPLDPLRDVLGELNSLLLWGYFLVFFGPSGASAPVLEALGEQGLEALRSRDAVGFARAMDGYYRLMLAAVRTFLEAAGMPGTERLAEPAPDATALARVSAQRSNSSNGKGSAKT</sequence>
<keyword evidence="2" id="KW-0238">DNA-binding</keyword>
<dbReference type="OrthoDB" id="3172099at2"/>
<feature type="compositionally biased region" description="Polar residues" evidence="4">
    <location>
        <begin position="496"/>
        <end position="510"/>
    </location>
</feature>
<evidence type="ECO:0000259" key="5">
    <source>
        <dbReference type="PROSITE" id="PS50949"/>
    </source>
</evidence>
<dbReference type="CDD" id="cd07377">
    <property type="entry name" value="WHTH_GntR"/>
    <property type="match status" value="2"/>
</dbReference>
<dbReference type="SUPFAM" id="SSF46785">
    <property type="entry name" value="Winged helix' DNA-binding domain"/>
    <property type="match status" value="2"/>
</dbReference>
<feature type="domain" description="HTH gntR-type" evidence="5">
    <location>
        <begin position="254"/>
        <end position="322"/>
    </location>
</feature>
<gene>
    <name evidence="6" type="ORF">C1877_06390</name>
</gene>
<dbReference type="GeneID" id="78359332"/>
<dbReference type="RefSeq" id="WP_114568716.1">
    <property type="nucleotide sequence ID" value="NZ_CABMMS010000003.1"/>
</dbReference>
<dbReference type="PANTHER" id="PTHR43537:SF24">
    <property type="entry name" value="GLUCONATE OPERON TRANSCRIPTIONAL REPRESSOR"/>
    <property type="match status" value="1"/>
</dbReference>
<dbReference type="InterPro" id="IPR036388">
    <property type="entry name" value="WH-like_DNA-bd_sf"/>
</dbReference>
<organism evidence="6 7">
    <name type="scientific">Gordonibacter pamelaeae</name>
    <dbReference type="NCBI Taxonomy" id="471189"/>
    <lineage>
        <taxon>Bacteria</taxon>
        <taxon>Bacillati</taxon>
        <taxon>Actinomycetota</taxon>
        <taxon>Coriobacteriia</taxon>
        <taxon>Eggerthellales</taxon>
        <taxon>Eggerthellaceae</taxon>
        <taxon>Gordonibacter</taxon>
    </lineage>
</organism>
<comment type="caution">
    <text evidence="6">The sequence shown here is derived from an EMBL/GenBank/DDBJ whole genome shotgun (WGS) entry which is preliminary data.</text>
</comment>
<evidence type="ECO:0000256" key="4">
    <source>
        <dbReference type="SAM" id="MobiDB-lite"/>
    </source>
</evidence>
<dbReference type="PANTHER" id="PTHR43537">
    <property type="entry name" value="TRANSCRIPTIONAL REGULATOR, GNTR FAMILY"/>
    <property type="match status" value="1"/>
</dbReference>
<keyword evidence="3" id="KW-0804">Transcription</keyword>
<evidence type="ECO:0000313" key="7">
    <source>
        <dbReference type="Proteomes" id="UP000254000"/>
    </source>
</evidence>
<reference evidence="6 7" key="1">
    <citation type="journal article" date="2018" name="Elife">
        <title>Discovery and characterization of a prevalent human gut bacterial enzyme sufficient for the inactivation of a family of plant toxins.</title>
        <authorList>
            <person name="Koppel N."/>
            <person name="Bisanz J.E."/>
            <person name="Pandelia M.E."/>
            <person name="Turnbaugh P.J."/>
            <person name="Balskus E.P."/>
        </authorList>
    </citation>
    <scope>NUCLEOTIDE SEQUENCE [LARGE SCALE GENOMIC DNA]</scope>
    <source>
        <strain evidence="6 7">3C</strain>
    </source>
</reference>
<evidence type="ECO:0000313" key="6">
    <source>
        <dbReference type="EMBL" id="RDB65736.1"/>
    </source>
</evidence>
<dbReference type="InterPro" id="IPR036390">
    <property type="entry name" value="WH_DNA-bd_sf"/>
</dbReference>
<keyword evidence="7" id="KW-1185">Reference proteome</keyword>
<proteinExistence type="predicted"/>
<keyword evidence="1" id="KW-0805">Transcription regulation</keyword>
<accession>A0A369M5K4</accession>
<feature type="region of interest" description="Disordered" evidence="4">
    <location>
        <begin position="480"/>
        <end position="510"/>
    </location>
</feature>
<evidence type="ECO:0000256" key="1">
    <source>
        <dbReference type="ARBA" id="ARBA00023015"/>
    </source>
</evidence>
<dbReference type="InterPro" id="IPR000524">
    <property type="entry name" value="Tscrpt_reg_HTH_GntR"/>
</dbReference>
<name>A0A369M5K4_9ACTN</name>
<dbReference type="AlphaFoldDB" id="A0A369M5K4"/>
<evidence type="ECO:0000256" key="3">
    <source>
        <dbReference type="ARBA" id="ARBA00023163"/>
    </source>
</evidence>
<feature type="domain" description="HTH gntR-type" evidence="5">
    <location>
        <begin position="5"/>
        <end position="73"/>
    </location>
</feature>
<evidence type="ECO:0000256" key="2">
    <source>
        <dbReference type="ARBA" id="ARBA00023125"/>
    </source>
</evidence>